<dbReference type="PROSITE" id="PS51713">
    <property type="entry name" value="G_ERA"/>
    <property type="match status" value="1"/>
</dbReference>
<feature type="region of interest" description="G1" evidence="7">
    <location>
        <begin position="10"/>
        <end position="17"/>
    </location>
</feature>
<feature type="region of interest" description="G4" evidence="7">
    <location>
        <begin position="119"/>
        <end position="122"/>
    </location>
</feature>
<dbReference type="GO" id="GO:0005829">
    <property type="term" value="C:cytosol"/>
    <property type="evidence" value="ECO:0007669"/>
    <property type="project" value="TreeGrafter"/>
</dbReference>
<dbReference type="RefSeq" id="WP_095335145.1">
    <property type="nucleotide sequence ID" value="NZ_NQNY01000017.1"/>
</dbReference>
<dbReference type="InterPro" id="IPR015946">
    <property type="entry name" value="KH_dom-like_a/b"/>
</dbReference>
<dbReference type="CDD" id="cd04163">
    <property type="entry name" value="Era"/>
    <property type="match status" value="1"/>
</dbReference>
<gene>
    <name evidence="6" type="primary">era</name>
    <name evidence="11" type="ORF">CJJ23_04460</name>
</gene>
<dbReference type="Gene3D" id="3.40.50.300">
    <property type="entry name" value="P-loop containing nucleotide triphosphate hydrolases"/>
    <property type="match status" value="1"/>
</dbReference>
<dbReference type="SUPFAM" id="SSF54814">
    <property type="entry name" value="Prokaryotic type KH domain (KH-domain type II)"/>
    <property type="match status" value="1"/>
</dbReference>
<dbReference type="Pfam" id="PF01926">
    <property type="entry name" value="MMR_HSR1"/>
    <property type="match status" value="1"/>
</dbReference>
<dbReference type="GO" id="GO:0000028">
    <property type="term" value="P:ribosomal small subunit assembly"/>
    <property type="evidence" value="ECO:0007669"/>
    <property type="project" value="TreeGrafter"/>
</dbReference>
<comment type="function">
    <text evidence="6">An essential GTPase that binds both GDP and GTP, with rapid nucleotide exchange. Plays a role in 16S rRNA processing and 30S ribosomal subunit biogenesis and possibly also in cell cycle regulation and energy metabolism.</text>
</comment>
<evidence type="ECO:0000313" key="11">
    <source>
        <dbReference type="EMBL" id="PAK20965.1"/>
    </source>
</evidence>
<proteinExistence type="inferred from homology"/>
<feature type="region of interest" description="G2" evidence="7">
    <location>
        <begin position="36"/>
        <end position="40"/>
    </location>
</feature>
<name>A0A269TJR9_9BACT</name>
<dbReference type="AlphaFoldDB" id="A0A269TJR9"/>
<keyword evidence="6" id="KW-1003">Cell membrane</keyword>
<dbReference type="GO" id="GO:0005886">
    <property type="term" value="C:plasma membrane"/>
    <property type="evidence" value="ECO:0007669"/>
    <property type="project" value="UniProtKB-SubCell"/>
</dbReference>
<dbReference type="InterPro" id="IPR004044">
    <property type="entry name" value="KH_dom_type_2"/>
</dbReference>
<feature type="binding site" evidence="6">
    <location>
        <begin position="10"/>
        <end position="17"/>
    </location>
    <ligand>
        <name>GTP</name>
        <dbReference type="ChEBI" id="CHEBI:37565"/>
    </ligand>
</feature>
<evidence type="ECO:0000256" key="4">
    <source>
        <dbReference type="ARBA" id="ARBA00022884"/>
    </source>
</evidence>
<feature type="binding site" evidence="6">
    <location>
        <begin position="119"/>
        <end position="122"/>
    </location>
    <ligand>
        <name>GTP</name>
        <dbReference type="ChEBI" id="CHEBI:37565"/>
    </ligand>
</feature>
<comment type="caution">
    <text evidence="11">The sequence shown here is derived from an EMBL/GenBank/DDBJ whole genome shotgun (WGS) entry which is preliminary data.</text>
</comment>
<dbReference type="HAMAP" id="MF_00367">
    <property type="entry name" value="GTPase_Era"/>
    <property type="match status" value="1"/>
</dbReference>
<keyword evidence="5 6" id="KW-0342">GTP-binding</keyword>
<organism evidence="11 12">
    <name type="scientific">Mycoplasmopsis agassizii</name>
    <dbReference type="NCBI Taxonomy" id="33922"/>
    <lineage>
        <taxon>Bacteria</taxon>
        <taxon>Bacillati</taxon>
        <taxon>Mycoplasmatota</taxon>
        <taxon>Mycoplasmoidales</taxon>
        <taxon>Metamycoplasmataceae</taxon>
        <taxon>Mycoplasmopsis</taxon>
    </lineage>
</organism>
<dbReference type="InterPro" id="IPR005662">
    <property type="entry name" value="GTPase_Era-like"/>
</dbReference>
<dbReference type="PROSITE" id="PS50823">
    <property type="entry name" value="KH_TYPE_2"/>
    <property type="match status" value="1"/>
</dbReference>
<dbReference type="SUPFAM" id="SSF52540">
    <property type="entry name" value="P-loop containing nucleoside triphosphate hydrolases"/>
    <property type="match status" value="1"/>
</dbReference>
<evidence type="ECO:0000256" key="7">
    <source>
        <dbReference type="PROSITE-ProRule" id="PRU01050"/>
    </source>
</evidence>
<evidence type="ECO:0000259" key="10">
    <source>
        <dbReference type="PROSITE" id="PS51713"/>
    </source>
</evidence>
<dbReference type="NCBIfam" id="TIGR00231">
    <property type="entry name" value="small_GTP"/>
    <property type="match status" value="1"/>
</dbReference>
<feature type="binding site" evidence="6">
    <location>
        <begin position="58"/>
        <end position="62"/>
    </location>
    <ligand>
        <name>GTP</name>
        <dbReference type="ChEBI" id="CHEBI:37565"/>
    </ligand>
</feature>
<dbReference type="InterPro" id="IPR009019">
    <property type="entry name" value="KH_sf_prok-type"/>
</dbReference>
<dbReference type="InterPro" id="IPR030388">
    <property type="entry name" value="G_ERA_dom"/>
</dbReference>
<dbReference type="CDD" id="cd22534">
    <property type="entry name" value="KH-II_Era"/>
    <property type="match status" value="1"/>
</dbReference>
<dbReference type="GO" id="GO:0043024">
    <property type="term" value="F:ribosomal small subunit binding"/>
    <property type="evidence" value="ECO:0007669"/>
    <property type="project" value="TreeGrafter"/>
</dbReference>
<keyword evidence="6" id="KW-0690">Ribosome biogenesis</keyword>
<evidence type="ECO:0000256" key="8">
    <source>
        <dbReference type="RuleBase" id="RU003761"/>
    </source>
</evidence>
<dbReference type="EMBL" id="NQNY01000017">
    <property type="protein sequence ID" value="PAK20965.1"/>
    <property type="molecule type" value="Genomic_DNA"/>
</dbReference>
<feature type="domain" description="KH type-2" evidence="9">
    <location>
        <begin position="200"/>
        <end position="282"/>
    </location>
</feature>
<protein>
    <recommendedName>
        <fullName evidence="2 6">GTPase Era</fullName>
    </recommendedName>
</protein>
<dbReference type="PANTHER" id="PTHR42698">
    <property type="entry name" value="GTPASE ERA"/>
    <property type="match status" value="1"/>
</dbReference>
<evidence type="ECO:0000256" key="2">
    <source>
        <dbReference type="ARBA" id="ARBA00020484"/>
    </source>
</evidence>
<dbReference type="InterPro" id="IPR006073">
    <property type="entry name" value="GTP-bd"/>
</dbReference>
<feature type="domain" description="Era-type G" evidence="10">
    <location>
        <begin position="2"/>
        <end position="169"/>
    </location>
</feature>
<comment type="similarity">
    <text evidence="1 6 7 8">Belongs to the TRAFAC class TrmE-Era-EngA-EngB-Septin-like GTPase superfamily. Era GTPase family.</text>
</comment>
<evidence type="ECO:0000256" key="1">
    <source>
        <dbReference type="ARBA" id="ARBA00007921"/>
    </source>
</evidence>
<evidence type="ECO:0000313" key="12">
    <source>
        <dbReference type="Proteomes" id="UP000216943"/>
    </source>
</evidence>
<dbReference type="Gene3D" id="3.30.300.20">
    <property type="match status" value="1"/>
</dbReference>
<dbReference type="PANTHER" id="PTHR42698:SF1">
    <property type="entry name" value="GTPASE ERA, MITOCHONDRIAL"/>
    <property type="match status" value="1"/>
</dbReference>
<accession>A0A269TJR9</accession>
<evidence type="ECO:0000256" key="5">
    <source>
        <dbReference type="ARBA" id="ARBA00023134"/>
    </source>
</evidence>
<comment type="subunit">
    <text evidence="6">Monomer.</text>
</comment>
<feature type="region of interest" description="G5" evidence="7">
    <location>
        <begin position="148"/>
        <end position="150"/>
    </location>
</feature>
<dbReference type="GO" id="GO:0005525">
    <property type="term" value="F:GTP binding"/>
    <property type="evidence" value="ECO:0007669"/>
    <property type="project" value="UniProtKB-UniRule"/>
</dbReference>
<evidence type="ECO:0000259" key="9">
    <source>
        <dbReference type="PROSITE" id="PS50823"/>
    </source>
</evidence>
<dbReference type="Pfam" id="PF07650">
    <property type="entry name" value="KH_2"/>
    <property type="match status" value="1"/>
</dbReference>
<dbReference type="PRINTS" id="PR00326">
    <property type="entry name" value="GTP1OBG"/>
</dbReference>
<keyword evidence="6" id="KW-0472">Membrane</keyword>
<dbReference type="Proteomes" id="UP000216943">
    <property type="component" value="Unassembled WGS sequence"/>
</dbReference>
<dbReference type="NCBIfam" id="NF000908">
    <property type="entry name" value="PRK00089.1"/>
    <property type="match status" value="1"/>
</dbReference>
<dbReference type="OrthoDB" id="9805918at2"/>
<dbReference type="NCBIfam" id="TIGR00436">
    <property type="entry name" value="era"/>
    <property type="match status" value="1"/>
</dbReference>
<dbReference type="GO" id="GO:0003924">
    <property type="term" value="F:GTPase activity"/>
    <property type="evidence" value="ECO:0007669"/>
    <property type="project" value="UniProtKB-UniRule"/>
</dbReference>
<reference evidence="12" key="1">
    <citation type="submission" date="2017-08" db="EMBL/GenBank/DDBJ databases">
        <authorList>
            <person name="Alvarez-Ponce D."/>
            <person name="Weitzman C.L."/>
            <person name="Tillett R.L."/>
            <person name="Sandmeier F.C."/>
            <person name="Tracy C.R."/>
        </authorList>
    </citation>
    <scope>NUCLEOTIDE SEQUENCE [LARGE SCALE GENOMIC DNA]</scope>
    <source>
        <strain evidence="12">723</strain>
    </source>
</reference>
<keyword evidence="4 6" id="KW-0694">RNA-binding</keyword>
<evidence type="ECO:0000256" key="6">
    <source>
        <dbReference type="HAMAP-Rule" id="MF_00367"/>
    </source>
</evidence>
<dbReference type="InterPro" id="IPR027417">
    <property type="entry name" value="P-loop_NTPase"/>
</dbReference>
<feature type="region of interest" description="G3" evidence="7">
    <location>
        <begin position="58"/>
        <end position="61"/>
    </location>
</feature>
<keyword evidence="3 6" id="KW-0547">Nucleotide-binding</keyword>
<keyword evidence="6" id="KW-0699">rRNA-binding</keyword>
<comment type="subcellular location">
    <subcellularLocation>
        <location evidence="6">Cytoplasm</location>
    </subcellularLocation>
    <subcellularLocation>
        <location evidence="6">Cell membrane</location>
        <topology evidence="6">Peripheral membrane protein</topology>
    </subcellularLocation>
</comment>
<dbReference type="GO" id="GO:0070181">
    <property type="term" value="F:small ribosomal subunit rRNA binding"/>
    <property type="evidence" value="ECO:0007669"/>
    <property type="project" value="UniProtKB-UniRule"/>
</dbReference>
<keyword evidence="6" id="KW-0963">Cytoplasm</keyword>
<dbReference type="InterPro" id="IPR005225">
    <property type="entry name" value="Small_GTP-bd"/>
</dbReference>
<evidence type="ECO:0000256" key="3">
    <source>
        <dbReference type="ARBA" id="ARBA00022741"/>
    </source>
</evidence>
<sequence>MKILFVSIVGRPNVGKSTLLNQILDYDLAIVNKKPQATRNVITGILNTEDNYQIIFSDTPGIHKPISKYGDNLNKEALSSLKEIDLAAFLTPANEEISTGDIFIIDHLKNTKNKIAIITKVDLENKSEILKAKADKLRELGFQDIFAISKKDNTSIKKLIDILKSFAYEGEQQYDSEIFTDINQRFMAKEIIREVAMNHLDQELPYSILVDIDQFSEEDNEFGDQSFIEIRSTIYVNKESQKGIVIGKNGKLIKLIGEEARKAISERFSVKTKLFVNVKVKKNWVNNEEFINKMGL</sequence>